<evidence type="ECO:0000313" key="1">
    <source>
        <dbReference type="EMBL" id="JAT18247.1"/>
    </source>
</evidence>
<proteinExistence type="predicted"/>
<name>A0A1B6L3H7_9HEMI</name>
<dbReference type="AlphaFoldDB" id="A0A1B6L3H7"/>
<protein>
    <submittedName>
        <fullName evidence="1">Uncharacterized protein</fullName>
    </submittedName>
</protein>
<feature type="non-terminal residue" evidence="1">
    <location>
        <position position="110"/>
    </location>
</feature>
<accession>A0A1B6L3H7</accession>
<organism evidence="1">
    <name type="scientific">Graphocephala atropunctata</name>
    <dbReference type="NCBI Taxonomy" id="36148"/>
    <lineage>
        <taxon>Eukaryota</taxon>
        <taxon>Metazoa</taxon>
        <taxon>Ecdysozoa</taxon>
        <taxon>Arthropoda</taxon>
        <taxon>Hexapoda</taxon>
        <taxon>Insecta</taxon>
        <taxon>Pterygota</taxon>
        <taxon>Neoptera</taxon>
        <taxon>Paraneoptera</taxon>
        <taxon>Hemiptera</taxon>
        <taxon>Auchenorrhyncha</taxon>
        <taxon>Membracoidea</taxon>
        <taxon>Cicadellidae</taxon>
        <taxon>Cicadellinae</taxon>
        <taxon>Cicadellini</taxon>
        <taxon>Graphocephala</taxon>
    </lineage>
</organism>
<dbReference type="EMBL" id="GEBQ01021730">
    <property type="protein sequence ID" value="JAT18247.1"/>
    <property type="molecule type" value="Transcribed_RNA"/>
</dbReference>
<gene>
    <name evidence="1" type="ORF">g.55257</name>
</gene>
<sequence length="110" mass="12851">TKGNEELRGPRVTRETRVIQALPVPEGLRVNQGRMAKMDYLESLEKMEDQQIKEKRVMEDCPDHLDPRALRRDSTIKHHHNRQELVVKGNLAGKEIRGIKERKETKGTWD</sequence>
<feature type="non-terminal residue" evidence="1">
    <location>
        <position position="1"/>
    </location>
</feature>
<reference evidence="1" key="1">
    <citation type="submission" date="2015-11" db="EMBL/GenBank/DDBJ databases">
        <title>De novo transcriptome assembly of four potential Pierce s Disease insect vectors from Arizona vineyards.</title>
        <authorList>
            <person name="Tassone E.E."/>
        </authorList>
    </citation>
    <scope>NUCLEOTIDE SEQUENCE</scope>
</reference>